<organism evidence="7 8">
    <name type="scientific">Microterricola viridarii</name>
    <dbReference type="NCBI Taxonomy" id="412690"/>
    <lineage>
        <taxon>Bacteria</taxon>
        <taxon>Bacillati</taxon>
        <taxon>Actinomycetota</taxon>
        <taxon>Actinomycetes</taxon>
        <taxon>Micrococcales</taxon>
        <taxon>Microbacteriaceae</taxon>
        <taxon>Microterricola</taxon>
    </lineage>
</organism>
<dbReference type="KEGG" id="mvd:AWU67_10705"/>
<dbReference type="GO" id="GO:0006146">
    <property type="term" value="P:adenine catabolic process"/>
    <property type="evidence" value="ECO:0007669"/>
    <property type="project" value="UniProtKB-UniRule"/>
</dbReference>
<evidence type="ECO:0000313" key="8">
    <source>
        <dbReference type="Proteomes" id="UP000058305"/>
    </source>
</evidence>
<dbReference type="InterPro" id="IPR006330">
    <property type="entry name" value="Ado/ade_deaminase"/>
</dbReference>
<protein>
    <recommendedName>
        <fullName evidence="5">Adenine deaminase</fullName>
        <shortName evidence="5">ADE</shortName>
        <ecNumber evidence="5">3.5.4.2</ecNumber>
    </recommendedName>
    <alternativeName>
        <fullName evidence="5">Adenine aminohydrolase</fullName>
        <shortName evidence="5">AAH</shortName>
    </alternativeName>
</protein>
<comment type="similarity">
    <text evidence="5">Belongs to the metallo-dependent hydrolases superfamily. Adenosine and AMP deaminases family. Adenine deaminase type 2 subfamily.</text>
</comment>
<evidence type="ECO:0000256" key="3">
    <source>
        <dbReference type="ARBA" id="ARBA00022833"/>
    </source>
</evidence>
<keyword evidence="3 5" id="KW-0862">Zinc</keyword>
<evidence type="ECO:0000256" key="5">
    <source>
        <dbReference type="HAMAP-Rule" id="MF_01962"/>
    </source>
</evidence>
<feature type="site" description="Important for catalytic activity" evidence="5">
    <location>
        <position position="213"/>
    </location>
</feature>
<reference evidence="8" key="2">
    <citation type="submission" date="2016-01" db="EMBL/GenBank/DDBJ databases">
        <title>First complete genome sequence of a species in the genus Microterricola, an extremophilic cold active enzyme producing strain ERGS5:02 isolated from Sikkim Himalaya.</title>
        <authorList>
            <person name="Kumar R."/>
            <person name="Singh D."/>
            <person name="Swarnkar M.K."/>
        </authorList>
    </citation>
    <scope>NUCLEOTIDE SEQUENCE [LARGE SCALE GENOMIC DNA]</scope>
    <source>
        <strain evidence="8">ERGS5:02</strain>
    </source>
</reference>
<proteinExistence type="inferred from homology"/>
<dbReference type="GO" id="GO:0009117">
    <property type="term" value="P:nucleotide metabolic process"/>
    <property type="evidence" value="ECO:0007669"/>
    <property type="project" value="UniProtKB-KW"/>
</dbReference>
<dbReference type="Proteomes" id="UP000058305">
    <property type="component" value="Chromosome"/>
</dbReference>
<dbReference type="HAMAP" id="MF_01962">
    <property type="entry name" value="Adenine_deaminase"/>
    <property type="match status" value="1"/>
</dbReference>
<dbReference type="OrthoDB" id="105475at2"/>
<dbReference type="NCBIfam" id="NF006850">
    <property type="entry name" value="PRK09358.1-6"/>
    <property type="match status" value="1"/>
</dbReference>
<dbReference type="GO" id="GO:0043103">
    <property type="term" value="P:hypoxanthine salvage"/>
    <property type="evidence" value="ECO:0007669"/>
    <property type="project" value="UniProtKB-UniRule"/>
</dbReference>
<dbReference type="CDD" id="cd01320">
    <property type="entry name" value="ADA"/>
    <property type="match status" value="1"/>
</dbReference>
<dbReference type="GO" id="GO:0000034">
    <property type="term" value="F:adenine deaminase activity"/>
    <property type="evidence" value="ECO:0007669"/>
    <property type="project" value="UniProtKB-UniRule"/>
</dbReference>
<evidence type="ECO:0000256" key="1">
    <source>
        <dbReference type="ARBA" id="ARBA00022723"/>
    </source>
</evidence>
<dbReference type="AlphaFoldDB" id="A0A109QX83"/>
<dbReference type="PANTHER" id="PTHR43114:SF6">
    <property type="entry name" value="ADENINE DEAMINASE"/>
    <property type="match status" value="1"/>
</dbReference>
<evidence type="ECO:0000313" key="7">
    <source>
        <dbReference type="EMBL" id="AMB59254.1"/>
    </source>
</evidence>
<keyword evidence="8" id="KW-1185">Reference proteome</keyword>
<dbReference type="PANTHER" id="PTHR43114">
    <property type="entry name" value="ADENINE DEAMINASE"/>
    <property type="match status" value="1"/>
</dbReference>
<dbReference type="EMBL" id="CP014145">
    <property type="protein sequence ID" value="AMB59254.1"/>
    <property type="molecule type" value="Genomic_DNA"/>
</dbReference>
<dbReference type="EC" id="3.5.4.2" evidence="5"/>
<keyword evidence="4 5" id="KW-0546">Nucleotide metabolism</keyword>
<dbReference type="GO" id="GO:0008270">
    <property type="term" value="F:zinc ion binding"/>
    <property type="evidence" value="ECO:0007669"/>
    <property type="project" value="UniProtKB-UniRule"/>
</dbReference>
<comment type="cofactor">
    <cofactor evidence="5">
        <name>Zn(2+)</name>
        <dbReference type="ChEBI" id="CHEBI:29105"/>
    </cofactor>
    <text evidence="5">Binds 1 zinc ion per subunit.</text>
</comment>
<reference evidence="7 8" key="1">
    <citation type="journal article" date="2016" name="J. Biotechnol.">
        <title>First complete genome sequence of a species in the genus Microterricola, an extremophilic cold active enzyme producing bacterial strain ERGS5:02 isolated from Sikkim Himalaya.</title>
        <authorList>
            <person name="Himanshu"/>
            <person name="Swarnkar M.K."/>
            <person name="Singh D."/>
            <person name="Kumar R."/>
        </authorList>
    </citation>
    <scope>NUCLEOTIDE SEQUENCE [LARGE SCALE GENOMIC DNA]</scope>
    <source>
        <strain evidence="7 8">ERGS5:02</strain>
    </source>
</reference>
<dbReference type="SUPFAM" id="SSF51556">
    <property type="entry name" value="Metallo-dependent hydrolases"/>
    <property type="match status" value="1"/>
</dbReference>
<feature type="binding site" evidence="5">
    <location>
        <position position="271"/>
    </location>
    <ligand>
        <name>substrate</name>
    </ligand>
</feature>
<feature type="binding site" evidence="5">
    <location>
        <position position="9"/>
    </location>
    <ligand>
        <name>Zn(2+)</name>
        <dbReference type="ChEBI" id="CHEBI:29105"/>
        <note>catalytic</note>
    </ligand>
</feature>
<dbReference type="Gene3D" id="3.20.20.140">
    <property type="entry name" value="Metal-dependent hydrolases"/>
    <property type="match status" value="1"/>
</dbReference>
<comment type="function">
    <text evidence="5">Catalyzes the hydrolytic deamination of adenine to hypoxanthine. Plays an important role in the purine salvage pathway and in nitrogen catabolism.</text>
</comment>
<dbReference type="RefSeq" id="WP_067228733.1">
    <property type="nucleotide sequence ID" value="NZ_CP014145.1"/>
</dbReference>
<dbReference type="InterPro" id="IPR032466">
    <property type="entry name" value="Metal_Hydrolase"/>
</dbReference>
<feature type="domain" description="Adenosine deaminase" evidence="6">
    <location>
        <begin position="4"/>
        <end position="325"/>
    </location>
</feature>
<evidence type="ECO:0000256" key="2">
    <source>
        <dbReference type="ARBA" id="ARBA00022801"/>
    </source>
</evidence>
<gene>
    <name evidence="7" type="ORF">AWU67_10705</name>
</gene>
<evidence type="ECO:0000259" key="6">
    <source>
        <dbReference type="Pfam" id="PF00962"/>
    </source>
</evidence>
<comment type="catalytic activity">
    <reaction evidence="5">
        <text>adenine + H2O + H(+) = hypoxanthine + NH4(+)</text>
        <dbReference type="Rhea" id="RHEA:23688"/>
        <dbReference type="ChEBI" id="CHEBI:15377"/>
        <dbReference type="ChEBI" id="CHEBI:15378"/>
        <dbReference type="ChEBI" id="CHEBI:16708"/>
        <dbReference type="ChEBI" id="CHEBI:17368"/>
        <dbReference type="ChEBI" id="CHEBI:28938"/>
        <dbReference type="EC" id="3.5.4.2"/>
    </reaction>
</comment>
<dbReference type="InterPro" id="IPR001365">
    <property type="entry name" value="A_deaminase_dom"/>
</dbReference>
<keyword evidence="2 5" id="KW-0378">Hydrolase</keyword>
<feature type="active site" description="Proton donor" evidence="5">
    <location>
        <position position="192"/>
    </location>
</feature>
<feature type="binding site" evidence="5">
    <location>
        <position position="189"/>
    </location>
    <ligand>
        <name>Zn(2+)</name>
        <dbReference type="ChEBI" id="CHEBI:29105"/>
        <note>catalytic</note>
    </ligand>
</feature>
<dbReference type="GO" id="GO:0005829">
    <property type="term" value="C:cytosol"/>
    <property type="evidence" value="ECO:0007669"/>
    <property type="project" value="TreeGrafter"/>
</dbReference>
<accession>A0A109QX83</accession>
<feature type="binding site" evidence="5">
    <location>
        <position position="11"/>
    </location>
    <ligand>
        <name>Zn(2+)</name>
        <dbReference type="ChEBI" id="CHEBI:29105"/>
        <note>catalytic</note>
    </ligand>
</feature>
<keyword evidence="1 5" id="KW-0479">Metal-binding</keyword>
<dbReference type="InterPro" id="IPR028892">
    <property type="entry name" value="ADE"/>
</dbReference>
<name>A0A109QX83_9MICO</name>
<feature type="binding site" evidence="5">
    <location>
        <position position="270"/>
    </location>
    <ligand>
        <name>Zn(2+)</name>
        <dbReference type="ChEBI" id="CHEBI:29105"/>
        <note>catalytic</note>
    </ligand>
</feature>
<dbReference type="NCBIfam" id="TIGR01430">
    <property type="entry name" value="aden_deam"/>
    <property type="match status" value="1"/>
</dbReference>
<evidence type="ECO:0000256" key="4">
    <source>
        <dbReference type="ARBA" id="ARBA00023080"/>
    </source>
</evidence>
<sequence length="335" mass="36346">MRLPLVELHLHLEGTLEPELIFELAERNGVALPWGSLDELREQYAFSDLQTFLNLYYANLDVVRTRADFALLTTRYLERAAAGGVRHAEVFFDPQAHTSRGVELGEALGGVHDALQDGERTLGISSKLIVAFLRDRPAAEALDVLKQVLAGPVPVDGIGLDSAEVGYPPELFAEVFALGKANGLRLVAHAGEEGPPAYVWTALDLLGVERVDHGIRSLEDDALVQRLVDERMPLTVCPLSNVRLRVVETIADHPLPQMLELGLLVTVNSDDPAYFGGYIDDNMAALQEAFGLSAAQRALLARNGVEASFLDPAGKAQLFAEIDAWLAAQPSGPSR</sequence>
<dbReference type="Pfam" id="PF00962">
    <property type="entry name" value="A_deaminase"/>
    <property type="match status" value="1"/>
</dbReference>